<reference evidence="1 2" key="1">
    <citation type="submission" date="2019-04" db="EMBL/GenBank/DDBJ databases">
        <title>Chromosome genome assembly for Takifugu flavidus.</title>
        <authorList>
            <person name="Xiao S."/>
        </authorList>
    </citation>
    <scope>NUCLEOTIDE SEQUENCE [LARGE SCALE GENOMIC DNA]</scope>
    <source>
        <strain evidence="1">HTHZ2018</strain>
        <tissue evidence="1">Muscle</tissue>
    </source>
</reference>
<evidence type="ECO:0000313" key="1">
    <source>
        <dbReference type="EMBL" id="TWW55994.1"/>
    </source>
</evidence>
<protein>
    <submittedName>
        <fullName evidence="1">Uncharacterized protein</fullName>
    </submittedName>
</protein>
<name>A0A5C6ML96_9TELE</name>
<gene>
    <name evidence="1" type="ORF">D4764_09G0010440</name>
</gene>
<organism evidence="1 2">
    <name type="scientific">Takifugu flavidus</name>
    <name type="common">sansaifugu</name>
    <dbReference type="NCBI Taxonomy" id="433684"/>
    <lineage>
        <taxon>Eukaryota</taxon>
        <taxon>Metazoa</taxon>
        <taxon>Chordata</taxon>
        <taxon>Craniata</taxon>
        <taxon>Vertebrata</taxon>
        <taxon>Euteleostomi</taxon>
        <taxon>Actinopterygii</taxon>
        <taxon>Neopterygii</taxon>
        <taxon>Teleostei</taxon>
        <taxon>Neoteleostei</taxon>
        <taxon>Acanthomorphata</taxon>
        <taxon>Eupercaria</taxon>
        <taxon>Tetraodontiformes</taxon>
        <taxon>Tetradontoidea</taxon>
        <taxon>Tetraodontidae</taxon>
        <taxon>Takifugu</taxon>
    </lineage>
</organism>
<sequence length="41" mass="4771">MNYIKSKYRTRLTDETLQSCAKIKVTSYMPDVEKLTSDVRG</sequence>
<accession>A0A5C6ML96</accession>
<dbReference type="EMBL" id="RHFK02000022">
    <property type="protein sequence ID" value="TWW55994.1"/>
    <property type="molecule type" value="Genomic_DNA"/>
</dbReference>
<proteinExistence type="predicted"/>
<evidence type="ECO:0000313" key="2">
    <source>
        <dbReference type="Proteomes" id="UP000324091"/>
    </source>
</evidence>
<comment type="caution">
    <text evidence="1">The sequence shown here is derived from an EMBL/GenBank/DDBJ whole genome shotgun (WGS) entry which is preliminary data.</text>
</comment>
<keyword evidence="2" id="KW-1185">Reference proteome</keyword>
<dbReference type="AlphaFoldDB" id="A0A5C6ML96"/>
<dbReference type="Proteomes" id="UP000324091">
    <property type="component" value="Chromosome 9"/>
</dbReference>